<dbReference type="EMBL" id="CP023466">
    <property type="protein sequence ID" value="ATE80472.1"/>
    <property type="molecule type" value="Genomic_DNA"/>
</dbReference>
<evidence type="ECO:0000256" key="1">
    <source>
        <dbReference type="SAM" id="Coils"/>
    </source>
</evidence>
<dbReference type="Proteomes" id="UP000218385">
    <property type="component" value="Chromosome"/>
</dbReference>
<accession>A0AB33EJT3</accession>
<proteinExistence type="predicted"/>
<protein>
    <recommendedName>
        <fullName evidence="4">Lipoprotein</fullName>
    </recommendedName>
</protein>
<evidence type="ECO:0008006" key="4">
    <source>
        <dbReference type="Google" id="ProtNLM"/>
    </source>
</evidence>
<reference evidence="2 3" key="1">
    <citation type="submission" date="2017-09" db="EMBL/GenBank/DDBJ databases">
        <title>Complete Genome sequence of Lysobacter capsici KNU-15.</title>
        <authorList>
            <person name="Kim M.-C."/>
            <person name="Yi H."/>
            <person name="Lee D.-W."/>
            <person name="Shin J.-H."/>
        </authorList>
    </citation>
    <scope>NUCLEOTIDE SEQUENCE [LARGE SCALE GENOMIC DNA]</scope>
    <source>
        <strain evidence="2 3">KNU-15</strain>
    </source>
</reference>
<sequence>MDMTYGRAITFTTMLVALVGCTTYTGHKLPPSGQLPEHKVSGIPFVMTKPVFSVDIAPDANDPTKPVYTLRSSDVPDSTQRYTIALDPALLVDGTYELTFGDQGNLSSATSTSTSRVVATLESVISYTIDKAASGVAKDMSTVQGRYRSVLINSGEPACIKVGNKKAVKKEIADILDKFVADAKLAMKGAGKDIDAKAKALAISQYHYFNLDQRECLIAVAPASANEMDEDISIVQENYDTGLSKSIAAAKDPHSQKWLKSLQGAVESSDVEAIAKLKEANVPGTVKGISDPATTLVNTKLEAKRLAQTGELFAFMPPDVWRSRHLQYLEAQLNQKRMEKLITAKGRPTAKQLENSISQLEAEWAATLGEPKLIQRIAELDTFLAKVRVVPASSGSPARYAATELVQLREERDKLQERVDSLRSNIIAKNKVIDANPEKTKVEPRTDVSVKLVKPTFIEAVANNPGTVEDLPDFVIVLENNPEPAVRPDPIIPPHLPHLTRRETTDEPSLKTFSGSTCRSDQFIWVLNEDAGQFITTEPCRRFGGRRPSISCSGTLLNQVISVQRVYLRPG</sequence>
<dbReference type="PROSITE" id="PS51257">
    <property type="entry name" value="PROKAR_LIPOPROTEIN"/>
    <property type="match status" value="1"/>
</dbReference>
<organism evidence="2 3">
    <name type="scientific">Pseudomonas frederiksbergensis</name>
    <dbReference type="NCBI Taxonomy" id="104087"/>
    <lineage>
        <taxon>Bacteria</taxon>
        <taxon>Pseudomonadati</taxon>
        <taxon>Pseudomonadota</taxon>
        <taxon>Gammaproteobacteria</taxon>
        <taxon>Pseudomonadales</taxon>
        <taxon>Pseudomonadaceae</taxon>
        <taxon>Pseudomonas</taxon>
    </lineage>
</organism>
<evidence type="ECO:0000313" key="2">
    <source>
        <dbReference type="EMBL" id="ATE80472.1"/>
    </source>
</evidence>
<keyword evidence="1" id="KW-0175">Coiled coil</keyword>
<dbReference type="AlphaFoldDB" id="A0AB33EJT3"/>
<dbReference type="RefSeq" id="WP_096481586.1">
    <property type="nucleotide sequence ID" value="NZ_CP023466.1"/>
</dbReference>
<evidence type="ECO:0000313" key="3">
    <source>
        <dbReference type="Proteomes" id="UP000218385"/>
    </source>
</evidence>
<name>A0AB33EJT3_9PSED</name>
<gene>
    <name evidence="2" type="ORF">CNN82_30230</name>
</gene>
<feature type="coiled-coil region" evidence="1">
    <location>
        <begin position="398"/>
        <end position="425"/>
    </location>
</feature>